<accession>A0ABT7ALG0</accession>
<name>A0ABT7ALG0_9HYPH</name>
<dbReference type="InterPro" id="IPR054236">
    <property type="entry name" value="DUF6963"/>
</dbReference>
<protein>
    <submittedName>
        <fullName evidence="3">Uncharacterized protein</fullName>
    </submittedName>
</protein>
<dbReference type="InterPro" id="IPR055683">
    <property type="entry name" value="DUF7259"/>
</dbReference>
<comment type="caution">
    <text evidence="3">The sequence shown here is derived from an EMBL/GenBank/DDBJ whole genome shotgun (WGS) entry which is preliminary data.</text>
</comment>
<dbReference type="Pfam" id="PF22288">
    <property type="entry name" value="DUF6963"/>
    <property type="match status" value="1"/>
</dbReference>
<evidence type="ECO:0000313" key="3">
    <source>
        <dbReference type="EMBL" id="MDJ1160215.1"/>
    </source>
</evidence>
<evidence type="ECO:0000259" key="1">
    <source>
        <dbReference type="Pfam" id="PF22288"/>
    </source>
</evidence>
<dbReference type="RefSeq" id="WP_283742215.1">
    <property type="nucleotide sequence ID" value="NZ_JASJEV010000021.1"/>
</dbReference>
<feature type="domain" description="DUF7259" evidence="2">
    <location>
        <begin position="227"/>
        <end position="298"/>
    </location>
</feature>
<proteinExistence type="predicted"/>
<feature type="domain" description="DUF6963" evidence="1">
    <location>
        <begin position="2"/>
        <end position="217"/>
    </location>
</feature>
<dbReference type="Pfam" id="PF23920">
    <property type="entry name" value="DUF7259"/>
    <property type="match status" value="1"/>
</dbReference>
<sequence length="312" mass="31222">MTLGIAASGPGAGRAVLATMTAAELLGRGEIGGFAVLAALTADGRLLRAETQRGGTCGLLRDNPPAAVAAIRAAERVAVITSGPDRPTPLTRFLPGAPGVGLVTGHRLPDTPGADGEPLNRAVLVRLAAGLEPAAAVAAVTASAPEADAGFIALAADGRLALADTARVARRPDAGRFEAAGDGWAVGLLHNSIAGPPDFARSVGGFAAAFLSGGRAAVRLLALAAPVPIRAAGQDRVHIDGEDRILAIETANPALPSARRRGGAIYLGSAVLREGRVVGHTASEIVVDMADGAVRAVAADQPPFVVAEMVDD</sequence>
<organism evidence="3 4">
    <name type="scientific">Chelatococcus albus</name>
    <dbReference type="NCBI Taxonomy" id="3047466"/>
    <lineage>
        <taxon>Bacteria</taxon>
        <taxon>Pseudomonadati</taxon>
        <taxon>Pseudomonadota</taxon>
        <taxon>Alphaproteobacteria</taxon>
        <taxon>Hyphomicrobiales</taxon>
        <taxon>Chelatococcaceae</taxon>
        <taxon>Chelatococcus</taxon>
    </lineage>
</organism>
<reference evidence="3 4" key="1">
    <citation type="submission" date="2023-05" db="EMBL/GenBank/DDBJ databases">
        <title>Chelatococcus sp. nov., a moderately thermophilic bacterium isolated from hot spring microbial mat.</title>
        <authorList>
            <person name="Hu C.-J."/>
            <person name="Li W.-J."/>
        </authorList>
    </citation>
    <scope>NUCLEOTIDE SEQUENCE [LARGE SCALE GENOMIC DNA]</scope>
    <source>
        <strain evidence="3 4">SYSU G07232</strain>
    </source>
</reference>
<dbReference type="Proteomes" id="UP001321492">
    <property type="component" value="Unassembled WGS sequence"/>
</dbReference>
<evidence type="ECO:0000259" key="2">
    <source>
        <dbReference type="Pfam" id="PF23920"/>
    </source>
</evidence>
<evidence type="ECO:0000313" key="4">
    <source>
        <dbReference type="Proteomes" id="UP001321492"/>
    </source>
</evidence>
<dbReference type="EMBL" id="JASJEV010000021">
    <property type="protein sequence ID" value="MDJ1160215.1"/>
    <property type="molecule type" value="Genomic_DNA"/>
</dbReference>
<gene>
    <name evidence="3" type="ORF">QNA08_18540</name>
</gene>
<keyword evidence="4" id="KW-1185">Reference proteome</keyword>